<gene>
    <name evidence="3" type="ORF">DHEL01_v200222</name>
</gene>
<dbReference type="STRING" id="158607.A0A2P5IFV9"/>
<dbReference type="OrthoDB" id="1028014at2759"/>
<dbReference type="Gene3D" id="1.10.220.160">
    <property type="match status" value="1"/>
</dbReference>
<evidence type="ECO:0000313" key="3">
    <source>
        <dbReference type="EMBL" id="POS81388.1"/>
    </source>
</evidence>
<dbReference type="PANTHER" id="PTHR47332">
    <property type="entry name" value="SET DOMAIN-CONTAINING PROTEIN 5"/>
    <property type="match status" value="1"/>
</dbReference>
<dbReference type="InterPro" id="IPR001214">
    <property type="entry name" value="SET_dom"/>
</dbReference>
<dbReference type="InParanoid" id="A0A2P5IFV9"/>
<dbReference type="SUPFAM" id="SSF82199">
    <property type="entry name" value="SET domain"/>
    <property type="match status" value="1"/>
</dbReference>
<dbReference type="InterPro" id="IPR046341">
    <property type="entry name" value="SET_dom_sf"/>
</dbReference>
<dbReference type="Proteomes" id="UP000094444">
    <property type="component" value="Unassembled WGS sequence"/>
</dbReference>
<feature type="signal peptide" evidence="1">
    <location>
        <begin position="1"/>
        <end position="24"/>
    </location>
</feature>
<dbReference type="EMBL" id="MAVT02000008">
    <property type="protein sequence ID" value="POS81388.1"/>
    <property type="molecule type" value="Genomic_DNA"/>
</dbReference>
<evidence type="ECO:0000256" key="1">
    <source>
        <dbReference type="SAM" id="SignalP"/>
    </source>
</evidence>
<dbReference type="InterPro" id="IPR053185">
    <property type="entry name" value="SET_domain_protein"/>
</dbReference>
<dbReference type="AlphaFoldDB" id="A0A2P5IFV9"/>
<dbReference type="CDD" id="cd20071">
    <property type="entry name" value="SET_SMYD"/>
    <property type="match status" value="1"/>
</dbReference>
<reference evidence="3" key="1">
    <citation type="submission" date="2017-09" db="EMBL/GenBank/DDBJ databases">
        <title>Polyketide synthases of a Diaporthe helianthi virulent isolate.</title>
        <authorList>
            <person name="Baroncelli R."/>
        </authorList>
    </citation>
    <scope>NUCLEOTIDE SEQUENCE [LARGE SCALE GENOMIC DNA]</scope>
    <source>
        <strain evidence="3">7/96</strain>
    </source>
</reference>
<dbReference type="PANTHER" id="PTHR47332:SF6">
    <property type="entry name" value="SET DOMAIN-CONTAINING PROTEIN"/>
    <property type="match status" value="1"/>
</dbReference>
<keyword evidence="1" id="KW-0732">Signal</keyword>
<evidence type="ECO:0000313" key="4">
    <source>
        <dbReference type="Proteomes" id="UP000094444"/>
    </source>
</evidence>
<keyword evidence="4" id="KW-1185">Reference proteome</keyword>
<comment type="caution">
    <text evidence="3">The sequence shown here is derived from an EMBL/GenBank/DDBJ whole genome shotgun (WGS) entry which is preliminary data.</text>
</comment>
<organism evidence="3 4">
    <name type="scientific">Diaporthe helianthi</name>
    <dbReference type="NCBI Taxonomy" id="158607"/>
    <lineage>
        <taxon>Eukaryota</taxon>
        <taxon>Fungi</taxon>
        <taxon>Dikarya</taxon>
        <taxon>Ascomycota</taxon>
        <taxon>Pezizomycotina</taxon>
        <taxon>Sordariomycetes</taxon>
        <taxon>Sordariomycetidae</taxon>
        <taxon>Diaporthales</taxon>
        <taxon>Diaporthaceae</taxon>
        <taxon>Diaporthe</taxon>
    </lineage>
</organism>
<accession>A0A2P5IFV9</accession>
<protein>
    <recommendedName>
        <fullName evidence="2">SET domain-containing protein</fullName>
    </recommendedName>
</protein>
<dbReference type="PROSITE" id="PS50280">
    <property type="entry name" value="SET"/>
    <property type="match status" value="1"/>
</dbReference>
<proteinExistence type="predicted"/>
<feature type="chain" id="PRO_5015171633" description="SET domain-containing protein" evidence="1">
    <location>
        <begin position="25"/>
        <end position="420"/>
    </location>
</feature>
<sequence length="420" mass="46463">MLILTNSKFAEAFLTFVVVVQGLATPSTCPSSPLVTSGPAAECADTSKAVRIYSHDNASPSTSWDGPLDCQGEFCVYSNRAVSKHSWAILCTTPEAARDLQSYFHITTNKPIHPEAAAYDVAEIPGKGRGLIARRKISKGEPIIAEDSILALPIHAHLELPPDRRTGLYDMVLENLPHEARDEFLSQVGEDVTTIINRNGFEIHTGRDDDDVRYVGAFPEQALINHDCRPNLAYHFSGMTHITTAVRDIEAGEELSLSYIEVTLPTRHRQARLNALWNFRCTCKQCQLPPAEVEASDARLKRIKALEDTLDHPAKSFPAGDLKAQTGTELVALYEQERLDVYIGYAYRRAALNFALFGDEPNAKRFARQALGALQRQGGAGQKDLENMRGLLADPKAHWSWGRLVAQAQQQQQHRNARGG</sequence>
<dbReference type="Pfam" id="PF00856">
    <property type="entry name" value="SET"/>
    <property type="match status" value="1"/>
</dbReference>
<dbReference type="SMART" id="SM00317">
    <property type="entry name" value="SET"/>
    <property type="match status" value="1"/>
</dbReference>
<dbReference type="Gene3D" id="2.170.270.10">
    <property type="entry name" value="SET domain"/>
    <property type="match status" value="1"/>
</dbReference>
<name>A0A2P5IFV9_DIAHE</name>
<feature type="domain" description="SET" evidence="2">
    <location>
        <begin position="117"/>
        <end position="260"/>
    </location>
</feature>
<evidence type="ECO:0000259" key="2">
    <source>
        <dbReference type="PROSITE" id="PS50280"/>
    </source>
</evidence>